<gene>
    <name evidence="3" type="ORF">Lnau_1032</name>
</gene>
<protein>
    <recommendedName>
        <fullName evidence="5">Transmembrane protein</fullName>
    </recommendedName>
</protein>
<sequence length="238" mass="24731">MQNETIITTPNVTNLNPFKRLSWTAIFIGAIVGIGLSFLLGLFGAAIGLSMFSMGANGDITLAVGGLIGIAICIIVSMLAAGYTAGYLGRLYCPRRNLGILYGFSAWTVALMLSAILTTHMSAYLSSFGAGSSAQVNVGAPQAWSSSQATMPKAPAPTPKGTNATTGVTNNTTTENTSSPLSVQTSASQSSNGNQIITVQASPNALAWGAFIFFAFFFIGAFFCCIGACWGMSCKRED</sequence>
<dbReference type="AlphaFoldDB" id="A0A0W0WUQ1"/>
<feature type="transmembrane region" description="Helical" evidence="2">
    <location>
        <begin position="205"/>
        <end position="230"/>
    </location>
</feature>
<evidence type="ECO:0008006" key="5">
    <source>
        <dbReference type="Google" id="ProtNLM"/>
    </source>
</evidence>
<reference evidence="3 4" key="1">
    <citation type="submission" date="2015-11" db="EMBL/GenBank/DDBJ databases">
        <title>Genomic analysis of 38 Legionella species identifies large and diverse effector repertoires.</title>
        <authorList>
            <person name="Burstein D."/>
            <person name="Amaro F."/>
            <person name="Zusman T."/>
            <person name="Lifshitz Z."/>
            <person name="Cohen O."/>
            <person name="Gilbert J.A."/>
            <person name="Pupko T."/>
            <person name="Shuman H.A."/>
            <person name="Segal G."/>
        </authorList>
    </citation>
    <scope>NUCLEOTIDE SEQUENCE [LARGE SCALE GENOMIC DNA]</scope>
    <source>
        <strain evidence="3 4">ATCC 49506</strain>
    </source>
</reference>
<dbReference type="RefSeq" id="WP_058504075.1">
    <property type="nucleotide sequence ID" value="NZ_CAAAIF010000001.1"/>
</dbReference>
<dbReference type="OrthoDB" id="5654176at2"/>
<feature type="transmembrane region" description="Helical" evidence="2">
    <location>
        <begin position="98"/>
        <end position="117"/>
    </location>
</feature>
<evidence type="ECO:0000313" key="4">
    <source>
        <dbReference type="Proteomes" id="UP000054725"/>
    </source>
</evidence>
<organism evidence="3 4">
    <name type="scientific">Legionella nautarum</name>
    <dbReference type="NCBI Taxonomy" id="45070"/>
    <lineage>
        <taxon>Bacteria</taxon>
        <taxon>Pseudomonadati</taxon>
        <taxon>Pseudomonadota</taxon>
        <taxon>Gammaproteobacteria</taxon>
        <taxon>Legionellales</taxon>
        <taxon>Legionellaceae</taxon>
        <taxon>Legionella</taxon>
    </lineage>
</organism>
<feature type="transmembrane region" description="Helical" evidence="2">
    <location>
        <begin position="60"/>
        <end position="86"/>
    </location>
</feature>
<keyword evidence="2" id="KW-1133">Transmembrane helix</keyword>
<accession>A0A0W0WUQ1</accession>
<dbReference type="STRING" id="45070.Lnau_1032"/>
<feature type="transmembrane region" description="Helical" evidence="2">
    <location>
        <begin position="21"/>
        <end position="48"/>
    </location>
</feature>
<evidence type="ECO:0000256" key="2">
    <source>
        <dbReference type="SAM" id="Phobius"/>
    </source>
</evidence>
<dbReference type="EMBL" id="LNYO01000013">
    <property type="protein sequence ID" value="KTD36048.1"/>
    <property type="molecule type" value="Genomic_DNA"/>
</dbReference>
<comment type="caution">
    <text evidence="3">The sequence shown here is derived from an EMBL/GenBank/DDBJ whole genome shotgun (WGS) entry which is preliminary data.</text>
</comment>
<keyword evidence="2" id="KW-0812">Transmembrane</keyword>
<keyword evidence="2" id="KW-0472">Membrane</keyword>
<keyword evidence="4" id="KW-1185">Reference proteome</keyword>
<name>A0A0W0WUQ1_9GAMM</name>
<feature type="compositionally biased region" description="Low complexity" evidence="1">
    <location>
        <begin position="149"/>
        <end position="177"/>
    </location>
</feature>
<proteinExistence type="predicted"/>
<dbReference type="Proteomes" id="UP000054725">
    <property type="component" value="Unassembled WGS sequence"/>
</dbReference>
<feature type="region of interest" description="Disordered" evidence="1">
    <location>
        <begin position="147"/>
        <end position="188"/>
    </location>
</feature>
<dbReference type="PATRIC" id="fig|45070.6.peg.1093"/>
<feature type="compositionally biased region" description="Polar residues" evidence="1">
    <location>
        <begin position="178"/>
        <end position="188"/>
    </location>
</feature>
<evidence type="ECO:0000256" key="1">
    <source>
        <dbReference type="SAM" id="MobiDB-lite"/>
    </source>
</evidence>
<evidence type="ECO:0000313" key="3">
    <source>
        <dbReference type="EMBL" id="KTD36048.1"/>
    </source>
</evidence>